<evidence type="ECO:0000313" key="11">
    <source>
        <dbReference type="Proteomes" id="UP000777002"/>
    </source>
</evidence>
<dbReference type="PRINTS" id="PR00164">
    <property type="entry name" value="ABC2TRNSPORT"/>
</dbReference>
<feature type="transmembrane region" description="Helical" evidence="8">
    <location>
        <begin position="216"/>
        <end position="243"/>
    </location>
</feature>
<dbReference type="PROSITE" id="PS51012">
    <property type="entry name" value="ABC_TM2"/>
    <property type="match status" value="1"/>
</dbReference>
<evidence type="ECO:0000313" key="10">
    <source>
        <dbReference type="EMBL" id="MBM6928942.1"/>
    </source>
</evidence>
<dbReference type="Pfam" id="PF12698">
    <property type="entry name" value="ABC2_membrane_3"/>
    <property type="match status" value="1"/>
</dbReference>
<gene>
    <name evidence="10" type="ORF">H5985_06650</name>
</gene>
<keyword evidence="3 8" id="KW-0813">Transport</keyword>
<dbReference type="InterPro" id="IPR051449">
    <property type="entry name" value="ABC-2_transporter_component"/>
</dbReference>
<keyword evidence="6 8" id="KW-1133">Transmembrane helix</keyword>
<dbReference type="EMBL" id="JACJKX010000011">
    <property type="protein sequence ID" value="MBM6928942.1"/>
    <property type="molecule type" value="Genomic_DNA"/>
</dbReference>
<evidence type="ECO:0000256" key="7">
    <source>
        <dbReference type="ARBA" id="ARBA00023136"/>
    </source>
</evidence>
<evidence type="ECO:0000256" key="6">
    <source>
        <dbReference type="ARBA" id="ARBA00022989"/>
    </source>
</evidence>
<organism evidence="10 11">
    <name type="scientific">Parasutterella secunda</name>
    <dbReference type="NCBI Taxonomy" id="626947"/>
    <lineage>
        <taxon>Bacteria</taxon>
        <taxon>Pseudomonadati</taxon>
        <taxon>Pseudomonadota</taxon>
        <taxon>Betaproteobacteria</taxon>
        <taxon>Burkholderiales</taxon>
        <taxon>Sutterellaceae</taxon>
        <taxon>Parasutterella</taxon>
    </lineage>
</organism>
<evidence type="ECO:0000256" key="2">
    <source>
        <dbReference type="ARBA" id="ARBA00007783"/>
    </source>
</evidence>
<dbReference type="PANTHER" id="PTHR30294">
    <property type="entry name" value="MEMBRANE COMPONENT OF ABC TRANSPORTER YHHJ-RELATED"/>
    <property type="match status" value="1"/>
</dbReference>
<dbReference type="InterPro" id="IPR013525">
    <property type="entry name" value="ABC2_TM"/>
</dbReference>
<accession>A0ABS2GW38</accession>
<proteinExistence type="inferred from homology"/>
<dbReference type="InterPro" id="IPR000412">
    <property type="entry name" value="ABC_2_transport"/>
</dbReference>
<comment type="caution">
    <text evidence="10">The sequence shown here is derived from an EMBL/GenBank/DDBJ whole genome shotgun (WGS) entry which is preliminary data.</text>
</comment>
<reference evidence="10 11" key="1">
    <citation type="journal article" date="2021" name="Sci. Rep.">
        <title>The distribution of antibiotic resistance genes in chicken gut microbiota commensals.</title>
        <authorList>
            <person name="Juricova H."/>
            <person name="Matiasovicova J."/>
            <person name="Kubasova T."/>
            <person name="Cejkova D."/>
            <person name="Rychlik I."/>
        </authorList>
    </citation>
    <scope>NUCLEOTIDE SEQUENCE [LARGE SCALE GENOMIC DNA]</scope>
    <source>
        <strain evidence="10 11">An562</strain>
    </source>
</reference>
<feature type="transmembrane region" description="Helical" evidence="8">
    <location>
        <begin position="329"/>
        <end position="361"/>
    </location>
</feature>
<keyword evidence="5 8" id="KW-0812">Transmembrane</keyword>
<evidence type="ECO:0000256" key="3">
    <source>
        <dbReference type="ARBA" id="ARBA00022448"/>
    </source>
</evidence>
<name>A0ABS2GW38_9BURK</name>
<comment type="subcellular location">
    <subcellularLocation>
        <location evidence="8">Cell inner membrane</location>
        <topology evidence="8">Multi-pass membrane protein</topology>
    </subcellularLocation>
    <subcellularLocation>
        <location evidence="1">Cell membrane</location>
        <topology evidence="1">Multi-pass membrane protein</topology>
    </subcellularLocation>
</comment>
<feature type="transmembrane region" description="Helical" evidence="8">
    <location>
        <begin position="255"/>
        <end position="275"/>
    </location>
</feature>
<dbReference type="InterPro" id="IPR047817">
    <property type="entry name" value="ABC2_TM_bact-type"/>
</dbReference>
<keyword evidence="4 8" id="KW-1003">Cell membrane</keyword>
<evidence type="ECO:0000256" key="1">
    <source>
        <dbReference type="ARBA" id="ARBA00004651"/>
    </source>
</evidence>
<feature type="transmembrane region" description="Helical" evidence="8">
    <location>
        <begin position="27"/>
        <end position="45"/>
    </location>
</feature>
<feature type="domain" description="ABC transmembrane type-2" evidence="9">
    <location>
        <begin position="139"/>
        <end position="364"/>
    </location>
</feature>
<evidence type="ECO:0000256" key="8">
    <source>
        <dbReference type="RuleBase" id="RU361157"/>
    </source>
</evidence>
<feature type="transmembrane region" description="Helical" evidence="8">
    <location>
        <begin position="171"/>
        <end position="195"/>
    </location>
</feature>
<dbReference type="Gene3D" id="3.40.1710.10">
    <property type="entry name" value="abc type-2 transporter like domain"/>
    <property type="match status" value="1"/>
</dbReference>
<comment type="similarity">
    <text evidence="2 8">Belongs to the ABC-2 integral membrane protein family.</text>
</comment>
<dbReference type="PANTHER" id="PTHR30294:SF44">
    <property type="entry name" value="MULTIDRUG ABC TRANSPORTER PERMEASE YBHR-RELATED"/>
    <property type="match status" value="1"/>
</dbReference>
<evidence type="ECO:0000256" key="5">
    <source>
        <dbReference type="ARBA" id="ARBA00022692"/>
    </source>
</evidence>
<evidence type="ECO:0000256" key="4">
    <source>
        <dbReference type="ARBA" id="ARBA00022475"/>
    </source>
</evidence>
<protein>
    <recommendedName>
        <fullName evidence="8">Transport permease protein</fullName>
    </recommendedName>
</protein>
<dbReference type="RefSeq" id="WP_205050528.1">
    <property type="nucleotide sequence ID" value="NZ_JACJKX010000011.1"/>
</dbReference>
<keyword evidence="7 8" id="KW-0472">Membrane</keyword>
<evidence type="ECO:0000259" key="9">
    <source>
        <dbReference type="PROSITE" id="PS51012"/>
    </source>
</evidence>
<dbReference type="Proteomes" id="UP000777002">
    <property type="component" value="Unassembled WGS sequence"/>
</dbReference>
<sequence length="365" mass="40337">MTKRSIRFKALVRKELLATLKEKTSRMILVGPLLLYILLFGYIASFNLDRVPYALCDLSGSEASATFVRALDNNRIFYREATLQSVSQIAPVMDEGEALLTVVIEPSFAEHLKDGKTADVQVVIDGRNSTTAQLAAGYVSQIAQSVNASVSGIPETVRTRFLFNPNLITQWFIMPGLIVMLSMLQVVVLSALSVAREREQGTFEQLLVSPYTTGELVAAKSIAPILIGLFQSTLIFLVDLFWFEIPMGGSIVSMYLVLFLFTLSVVGLGLAISAYSQTMQQALLVVFVFLVPMVLLSGLFAPVENMPEWIQFLTYADPLRFTLSAVRQIYLAGASVWTVLPTMIPVVVMALVTLPAAYHFFKKRL</sequence>
<feature type="transmembrane region" description="Helical" evidence="8">
    <location>
        <begin position="282"/>
        <end position="303"/>
    </location>
</feature>
<keyword evidence="11" id="KW-1185">Reference proteome</keyword>